<dbReference type="EMBL" id="CP049863">
    <property type="protein sequence ID" value="QIK63499.1"/>
    <property type="molecule type" value="Genomic_DNA"/>
</dbReference>
<dbReference type="KEGG" id="lvi:G7068_10025"/>
<dbReference type="Proteomes" id="UP000502677">
    <property type="component" value="Chromosome"/>
</dbReference>
<organism evidence="1 2">
    <name type="scientific">Leucobacter viscericola</name>
    <dbReference type="NCBI Taxonomy" id="2714935"/>
    <lineage>
        <taxon>Bacteria</taxon>
        <taxon>Bacillati</taxon>
        <taxon>Actinomycetota</taxon>
        <taxon>Actinomycetes</taxon>
        <taxon>Micrococcales</taxon>
        <taxon>Microbacteriaceae</taxon>
        <taxon>Leucobacter</taxon>
    </lineage>
</organism>
<proteinExistence type="predicted"/>
<keyword evidence="2" id="KW-1185">Reference proteome</keyword>
<accession>A0A6G7XGC9</accession>
<dbReference type="AlphaFoldDB" id="A0A6G7XGC9"/>
<protein>
    <recommendedName>
        <fullName evidence="3">Nucleotidyl transferase AbiEii toxin, Type IV TA system</fullName>
    </recommendedName>
</protein>
<name>A0A6G7XGC9_9MICO</name>
<dbReference type="RefSeq" id="WP_166291671.1">
    <property type="nucleotide sequence ID" value="NZ_CP049863.1"/>
</dbReference>
<evidence type="ECO:0008006" key="3">
    <source>
        <dbReference type="Google" id="ProtNLM"/>
    </source>
</evidence>
<evidence type="ECO:0000313" key="2">
    <source>
        <dbReference type="Proteomes" id="UP000502677"/>
    </source>
</evidence>
<reference evidence="1 2" key="1">
    <citation type="submission" date="2020-03" db="EMBL/GenBank/DDBJ databases">
        <title>Leucobacter sp. nov., isolated from beetles.</title>
        <authorList>
            <person name="Hyun D.-W."/>
            <person name="Bae J.-W."/>
        </authorList>
    </citation>
    <scope>NUCLEOTIDE SEQUENCE [LARGE SCALE GENOMIC DNA]</scope>
    <source>
        <strain evidence="1 2">HDW9C</strain>
    </source>
</reference>
<evidence type="ECO:0000313" key="1">
    <source>
        <dbReference type="EMBL" id="QIK63499.1"/>
    </source>
</evidence>
<gene>
    <name evidence="1" type="ORF">G7068_10025</name>
</gene>
<sequence length="230" mass="25752">MSDELDEGFAEVLESAARLQELVPDAVLVGGSAAAFYARHRLSYDHDHVVQSLHDRFDVVFDALDREGDFVLARAIPQKIILGELGGIEVGIRQLIRKRPLEVQQIELPSGKKLTIPTEAETVRIKSYLIVKRNQVRDYLDVAAMSSRYGAPSVAEWISGIDDYYTDDTAPPGSSPVLTQLMRQLLDPQPRDSRTLKDLGGYKGLASRWSDWDRVREECREITAEILGNS</sequence>